<proteinExistence type="predicted"/>
<gene>
    <name evidence="3" type="ORF">PPROV_000707900</name>
</gene>
<organism evidence="3 4">
    <name type="scientific">Pycnococcus provasolii</name>
    <dbReference type="NCBI Taxonomy" id="41880"/>
    <lineage>
        <taxon>Eukaryota</taxon>
        <taxon>Viridiplantae</taxon>
        <taxon>Chlorophyta</taxon>
        <taxon>Pseudoscourfieldiophyceae</taxon>
        <taxon>Pseudoscourfieldiales</taxon>
        <taxon>Pycnococcaceae</taxon>
        <taxon>Pycnococcus</taxon>
    </lineage>
</organism>
<evidence type="ECO:0000256" key="1">
    <source>
        <dbReference type="SAM" id="MobiDB-lite"/>
    </source>
</evidence>
<dbReference type="GO" id="GO:0010190">
    <property type="term" value="P:cytochrome b6f complex assembly"/>
    <property type="evidence" value="ECO:0007669"/>
    <property type="project" value="TreeGrafter"/>
</dbReference>
<reference evidence="3" key="1">
    <citation type="submission" date="2020-10" db="EMBL/GenBank/DDBJ databases">
        <title>Unveiling of a novel bifunctional photoreceptor, Dualchrome1, isolated from a cosmopolitan green alga.</title>
        <authorList>
            <person name="Suzuki S."/>
            <person name="Kawachi M."/>
        </authorList>
    </citation>
    <scope>NUCLEOTIDE SEQUENCE</scope>
    <source>
        <strain evidence="3">NIES 2893</strain>
    </source>
</reference>
<feature type="domain" description="Thioredoxin" evidence="2">
    <location>
        <begin position="76"/>
        <end position="194"/>
    </location>
</feature>
<dbReference type="PROSITE" id="PS51352">
    <property type="entry name" value="THIOREDOXIN_2"/>
    <property type="match status" value="1"/>
</dbReference>
<dbReference type="AlphaFoldDB" id="A0A830HRD9"/>
<dbReference type="GO" id="GO:0009535">
    <property type="term" value="C:chloroplast thylakoid membrane"/>
    <property type="evidence" value="ECO:0007669"/>
    <property type="project" value="TreeGrafter"/>
</dbReference>
<dbReference type="EMBL" id="BNJQ01000020">
    <property type="protein sequence ID" value="GHP08340.1"/>
    <property type="molecule type" value="Genomic_DNA"/>
</dbReference>
<keyword evidence="4" id="KW-1185">Reference proteome</keyword>
<dbReference type="PANTHER" id="PTHR47353:SF1">
    <property type="entry name" value="THIOREDOXIN-LIKE PROTEIN HCF164, CHLOROPLASTIC"/>
    <property type="match status" value="1"/>
</dbReference>
<dbReference type="OrthoDB" id="2121326at2759"/>
<evidence type="ECO:0000259" key="2">
    <source>
        <dbReference type="PROSITE" id="PS51352"/>
    </source>
</evidence>
<dbReference type="InterPro" id="IPR013766">
    <property type="entry name" value="Thioredoxin_domain"/>
</dbReference>
<dbReference type="Pfam" id="PF00085">
    <property type="entry name" value="Thioredoxin"/>
    <property type="match status" value="1"/>
</dbReference>
<dbReference type="Proteomes" id="UP000660262">
    <property type="component" value="Unassembled WGS sequence"/>
</dbReference>
<dbReference type="GO" id="GO:0016671">
    <property type="term" value="F:oxidoreductase activity, acting on a sulfur group of donors, disulfide as acceptor"/>
    <property type="evidence" value="ECO:0007669"/>
    <property type="project" value="TreeGrafter"/>
</dbReference>
<feature type="region of interest" description="Disordered" evidence="1">
    <location>
        <begin position="23"/>
        <end position="49"/>
    </location>
</feature>
<dbReference type="InterPro" id="IPR036249">
    <property type="entry name" value="Thioredoxin-like_sf"/>
</dbReference>
<name>A0A830HRD9_9CHLO</name>
<sequence>MRSSCSRTSSYVACRSSPVVVRRRSSPSCRASASPTDGSSPEPSDGPSGTSLAVAACSMLAGVGLFVADRTGVMGGEAAQKTPPLSELAAMAVPFDAAMSKTSRPTVVEFYADWCSMCKEMAPETFVAETGFKDEVDFVMINVDNPKWLPEMQEYGVDGIPEFVFLDEKKDVKGITVGLLPKGALSENMKALREDQGELPFVKNALLARREAIKQAEAAAAAEAAAVEMEMTPVGPRAHSWE</sequence>
<protein>
    <recommendedName>
        <fullName evidence="2">Thioredoxin domain-containing protein</fullName>
    </recommendedName>
</protein>
<dbReference type="PANTHER" id="PTHR47353">
    <property type="entry name" value="THIOREDOXIN-LIKE PROTEIN HCF164, CHLOROPLASTIC"/>
    <property type="match status" value="1"/>
</dbReference>
<dbReference type="Gene3D" id="3.40.30.10">
    <property type="entry name" value="Glutaredoxin"/>
    <property type="match status" value="1"/>
</dbReference>
<dbReference type="InterPro" id="IPR044241">
    <property type="entry name" value="TxlA/HCF164"/>
</dbReference>
<evidence type="ECO:0000313" key="3">
    <source>
        <dbReference type="EMBL" id="GHP08340.1"/>
    </source>
</evidence>
<accession>A0A830HRD9</accession>
<evidence type="ECO:0000313" key="4">
    <source>
        <dbReference type="Proteomes" id="UP000660262"/>
    </source>
</evidence>
<comment type="caution">
    <text evidence="3">The sequence shown here is derived from an EMBL/GenBank/DDBJ whole genome shotgun (WGS) entry which is preliminary data.</text>
</comment>
<dbReference type="SUPFAM" id="SSF52833">
    <property type="entry name" value="Thioredoxin-like"/>
    <property type="match status" value="1"/>
</dbReference>